<organism evidence="1 2">
    <name type="scientific">Planctomyces bekefii</name>
    <dbReference type="NCBI Taxonomy" id="1653850"/>
    <lineage>
        <taxon>Bacteria</taxon>
        <taxon>Pseudomonadati</taxon>
        <taxon>Planctomycetota</taxon>
        <taxon>Planctomycetia</taxon>
        <taxon>Planctomycetales</taxon>
        <taxon>Planctomycetaceae</taxon>
        <taxon>Planctomyces</taxon>
    </lineage>
</organism>
<keyword evidence="2" id="KW-1185">Reference proteome</keyword>
<comment type="caution">
    <text evidence="1">The sequence shown here is derived from an EMBL/GenBank/DDBJ whole genome shotgun (WGS) entry which is preliminary data.</text>
</comment>
<name>A0A5C6M599_9PLAN</name>
<dbReference type="Proteomes" id="UP000321083">
    <property type="component" value="Unassembled WGS sequence"/>
</dbReference>
<dbReference type="EMBL" id="SRHE01000312">
    <property type="protein sequence ID" value="TWW09315.1"/>
    <property type="molecule type" value="Genomic_DNA"/>
</dbReference>
<reference evidence="1 2" key="2">
    <citation type="submission" date="2019-08" db="EMBL/GenBank/DDBJ databases">
        <authorList>
            <person name="Henke P."/>
        </authorList>
    </citation>
    <scope>NUCLEOTIDE SEQUENCE [LARGE SCALE GENOMIC DNA]</scope>
    <source>
        <strain evidence="1">Phe10_nw2017</strain>
    </source>
</reference>
<sequence length="199" mass="22363">ISSGYSIEVTRRIGNADSKDWRLDNEYFVICLKRGYMDALVVEQGGITDDMNIIDPTTIYNFRISPMRNAMRWMKYILGMFAIPLDSTKSYLQFTDGTGNYFAEGKLTTGCILESVALKENGDLSIDLFDDMSQGIPIWSSKQPKFTYPLSRDAFKAILANPTGVVEYECAGITREGYISELDYKPASGDATFTLIPKY</sequence>
<reference evidence="1 2" key="1">
    <citation type="submission" date="2019-08" db="EMBL/GenBank/DDBJ databases">
        <title>100 year-old enigma solved: identification of Planctomyces bekefii, the type genus and species of the phylum Planctomycetes.</title>
        <authorList>
            <person name="Svetlana D.N."/>
            <person name="Overmann J."/>
        </authorList>
    </citation>
    <scope>NUCLEOTIDE SEQUENCE [LARGE SCALE GENOMIC DNA]</scope>
    <source>
        <strain evidence="1">Phe10_nw2017</strain>
    </source>
</reference>
<feature type="non-terminal residue" evidence="1">
    <location>
        <position position="1"/>
    </location>
</feature>
<evidence type="ECO:0000313" key="1">
    <source>
        <dbReference type="EMBL" id="TWW09315.1"/>
    </source>
</evidence>
<gene>
    <name evidence="1" type="ORF">E3A20_15530</name>
</gene>
<accession>A0A5C6M599</accession>
<protein>
    <submittedName>
        <fullName evidence="1">Uncharacterized protein</fullName>
    </submittedName>
</protein>
<proteinExistence type="predicted"/>
<evidence type="ECO:0000313" key="2">
    <source>
        <dbReference type="Proteomes" id="UP000321083"/>
    </source>
</evidence>
<dbReference type="AlphaFoldDB" id="A0A5C6M599"/>